<dbReference type="PANTHER" id="PTHR11439:SF486">
    <property type="entry name" value="RLK (RECEPTOR-LIKE KINASE) PROTEIN, PUTATIVE-RELATED"/>
    <property type="match status" value="1"/>
</dbReference>
<keyword evidence="3" id="KW-1185">Reference proteome</keyword>
<evidence type="ECO:0000313" key="3">
    <source>
        <dbReference type="Proteomes" id="UP001172457"/>
    </source>
</evidence>
<feature type="compositionally biased region" description="Basic residues" evidence="1">
    <location>
        <begin position="577"/>
        <end position="588"/>
    </location>
</feature>
<comment type="caution">
    <text evidence="2">The sequence shown here is derived from an EMBL/GenBank/DDBJ whole genome shotgun (WGS) entry which is preliminary data.</text>
</comment>
<dbReference type="Proteomes" id="UP001172457">
    <property type="component" value="Chromosome 6"/>
</dbReference>
<dbReference type="AlphaFoldDB" id="A0AA38WCM2"/>
<proteinExistence type="predicted"/>
<accession>A0AA38WCM2</accession>
<sequence length="1194" mass="135200">MDDLRFHEEHNKVGFLSKGKKSEGFNDIVDFLRASTLAHAILLAPKIYIAHQKDFWRNARVETVNGIKMIQTTLCDRPLSVTESTIRRCLHLDDEGVCLATSRKFNFSNMIFQNLVSNLDPKSTSTAFYMYPRFVQEVINLELTDVPASGQTYNRNDPSFKMYSNMKRGGISTITPLFPTMMGVIPPTGEASGLQPTHTSIPSDDLPTPTTSNTPLTPVHVNPTPALKVYHRRIKGAPSSSGSKKPEPTSPLVEHSPLEFDQRETHGVSPNSNVKEVPSMEMQGHVDGVAHTTGVAQSVHQASVNISKTPSTATLNEKSLRGPRCQETKGVDSVSARLKTSTKIPKDPAQKDSTSKPGEGRLTQKELMDSLAAIAKDLQAHDAQFQLHDLKHDETATRMEILEKMVKTQHQLISDLYKKCQYQGAKIVVQNMHISALQRRYTTLAAFTKGEKAKVKGESKVKAEFVKATISEEKSGFEKTKETTPEAATEVNVDERVAAETLVVLPQATPEKKKAKKIPKEVEEAMSLKTIYSLMTPEELERAKKIDAEQEASIEVARKLQEEEDQVVVKKTPSKPPRSKPQSKKVQPKKVAMSTRQTSKTEERKGRIRFLVNVVGGTESMFSGWSDKKIQDRYKKEREAMQKKEEEKEEVEEMPLIQRRSKRKHDVPVVEEKEKEPEKEKEKEVEKEKVSEAEKEKDERNEDGSKQAEKIPEDATMEEGGSQPSEQQKTGDSKRKKSIAHKKFAKKLKLVHDSGSSEIIDWDAQEQDKQVVWMVESKGGKLDTYRSVYNMFSRMSIADLKKMYEIGCVKDPKGKVEVIQLIEDFKVMFAFEKSRDDYREKITEVTCEAFGGVGATAWCTFKRNRVASISFNGRQCYFLVDKRYDFDQVLCTSILRLMKKKSILSELEKEFIERINQRMMQFDDDFDPAEVGVDDGVEKRMKEWFVRDLNGRLYYKVIWEDGKACRGGILADILKVCSRENLREMYEMGMQLYGNILEEDSQEDIILNIKSALECLCWLFEPTKVANLMNQPCETVNEWRLFLKCGVYSLTINGMDKEYYFVDGDQVHDLPRMQVVMEMLEDLSMITAAVASALLYLAQCTRPDISFVVNCLARHSNTPTRRHWNDIKDIFCYLKGTTGMGLFYPYASSSEDTAIGTPKNATLVGYADAGYLSNPHKERSQSGYVFTIGNTAIS</sequence>
<name>A0AA38WCM2_9ASTR</name>
<evidence type="ECO:0000256" key="1">
    <source>
        <dbReference type="SAM" id="MobiDB-lite"/>
    </source>
</evidence>
<evidence type="ECO:0008006" key="4">
    <source>
        <dbReference type="Google" id="ProtNLM"/>
    </source>
</evidence>
<gene>
    <name evidence="2" type="ORF">OSB04_024991</name>
</gene>
<dbReference type="EMBL" id="JARYMX010000006">
    <property type="protein sequence ID" value="KAJ9545284.1"/>
    <property type="molecule type" value="Genomic_DNA"/>
</dbReference>
<feature type="compositionally biased region" description="Basic and acidic residues" evidence="1">
    <location>
        <begin position="318"/>
        <end position="330"/>
    </location>
</feature>
<evidence type="ECO:0000313" key="2">
    <source>
        <dbReference type="EMBL" id="KAJ9545284.1"/>
    </source>
</evidence>
<protein>
    <recommendedName>
        <fullName evidence="4">Reverse transcriptase Ty1/copia-type domain-containing protein</fullName>
    </recommendedName>
</protein>
<feature type="region of interest" description="Disordered" evidence="1">
    <location>
        <begin position="562"/>
        <end position="740"/>
    </location>
</feature>
<feature type="compositionally biased region" description="Basic and acidic residues" evidence="1">
    <location>
        <begin position="344"/>
        <end position="361"/>
    </location>
</feature>
<feature type="compositionally biased region" description="Basic and acidic residues" evidence="1">
    <location>
        <begin position="626"/>
        <end position="646"/>
    </location>
</feature>
<organism evidence="2 3">
    <name type="scientific">Centaurea solstitialis</name>
    <name type="common">yellow star-thistle</name>
    <dbReference type="NCBI Taxonomy" id="347529"/>
    <lineage>
        <taxon>Eukaryota</taxon>
        <taxon>Viridiplantae</taxon>
        <taxon>Streptophyta</taxon>
        <taxon>Embryophyta</taxon>
        <taxon>Tracheophyta</taxon>
        <taxon>Spermatophyta</taxon>
        <taxon>Magnoliopsida</taxon>
        <taxon>eudicotyledons</taxon>
        <taxon>Gunneridae</taxon>
        <taxon>Pentapetalae</taxon>
        <taxon>asterids</taxon>
        <taxon>campanulids</taxon>
        <taxon>Asterales</taxon>
        <taxon>Asteraceae</taxon>
        <taxon>Carduoideae</taxon>
        <taxon>Cardueae</taxon>
        <taxon>Centaureinae</taxon>
        <taxon>Centaurea</taxon>
    </lineage>
</organism>
<feature type="compositionally biased region" description="Low complexity" evidence="1">
    <location>
        <begin position="202"/>
        <end position="218"/>
    </location>
</feature>
<feature type="compositionally biased region" description="Polar residues" evidence="1">
    <location>
        <begin position="301"/>
        <end position="317"/>
    </location>
</feature>
<feature type="compositionally biased region" description="Basic and acidic residues" evidence="1">
    <location>
        <begin position="666"/>
        <end position="713"/>
    </location>
</feature>
<feature type="region of interest" description="Disordered" evidence="1">
    <location>
        <begin position="301"/>
        <end position="361"/>
    </location>
</feature>
<dbReference type="PANTHER" id="PTHR11439">
    <property type="entry name" value="GAG-POL-RELATED RETROTRANSPOSON"/>
    <property type="match status" value="1"/>
</dbReference>
<feature type="region of interest" description="Disordered" evidence="1">
    <location>
        <begin position="188"/>
        <end position="275"/>
    </location>
</feature>
<reference evidence="2" key="1">
    <citation type="submission" date="2023-03" db="EMBL/GenBank/DDBJ databases">
        <title>Chromosome-scale reference genome and RAD-based genetic map of yellow starthistle (Centaurea solstitialis) reveal putative structural variation and QTLs associated with invader traits.</title>
        <authorList>
            <person name="Reatini B."/>
            <person name="Cang F.A."/>
            <person name="Jiang Q."/>
            <person name="Mckibben M.T.W."/>
            <person name="Barker M.S."/>
            <person name="Rieseberg L.H."/>
            <person name="Dlugosch K.M."/>
        </authorList>
    </citation>
    <scope>NUCLEOTIDE SEQUENCE</scope>
    <source>
        <strain evidence="2">CAN-66</strain>
        <tissue evidence="2">Leaf</tissue>
    </source>
</reference>
<feature type="compositionally biased region" description="Basic and acidic residues" evidence="1">
    <location>
        <begin position="256"/>
        <end position="266"/>
    </location>
</feature>